<feature type="non-terminal residue" evidence="2">
    <location>
        <position position="1"/>
    </location>
</feature>
<evidence type="ECO:0000313" key="2">
    <source>
        <dbReference type="EMBL" id="NWS16510.1"/>
    </source>
</evidence>
<keyword evidence="3" id="KW-1185">Reference proteome</keyword>
<gene>
    <name evidence="2" type="primary">Ints5_1</name>
    <name evidence="2" type="ORF">PACMIN_R15405</name>
</gene>
<dbReference type="PANTHER" id="PTHR31697:SF2">
    <property type="entry name" value="INTEGRATOR COMPLEX SUBUNIT 5"/>
    <property type="match status" value="1"/>
</dbReference>
<sequence length="80" mass="9421">MHELFPQLAPFELHLLLLLVWDFLRENSPLPQKFTFQPQRGTFRRDFSRDGDVGKHLAVLHSVLHKNIQRLGLLAGRFYP</sequence>
<dbReference type="AlphaFoldDB" id="A0A7K5D861"/>
<comment type="caution">
    <text evidence="2">The sequence shown here is derived from an EMBL/GenBank/DDBJ whole genome shotgun (WGS) entry which is preliminary data.</text>
</comment>
<dbReference type="InterPro" id="IPR040316">
    <property type="entry name" value="INTS5"/>
</dbReference>
<dbReference type="Pfam" id="PF14838">
    <property type="entry name" value="INTS5_C"/>
    <property type="match status" value="1"/>
</dbReference>
<feature type="domain" description="Integrator complex subunit 5 C-terminal" evidence="1">
    <location>
        <begin position="1"/>
        <end position="71"/>
    </location>
</feature>
<dbReference type="GO" id="GO:0032039">
    <property type="term" value="C:integrator complex"/>
    <property type="evidence" value="ECO:0007669"/>
    <property type="project" value="InterPro"/>
</dbReference>
<evidence type="ECO:0000313" key="3">
    <source>
        <dbReference type="Proteomes" id="UP000525089"/>
    </source>
</evidence>
<accession>A0A7K5D861</accession>
<dbReference type="EMBL" id="VYXB01005320">
    <property type="protein sequence ID" value="NWS16510.1"/>
    <property type="molecule type" value="Genomic_DNA"/>
</dbReference>
<dbReference type="Proteomes" id="UP000525089">
    <property type="component" value="Unassembled WGS sequence"/>
</dbReference>
<name>A0A7K5D861_9TYRA</name>
<reference evidence="2 3" key="1">
    <citation type="submission" date="2019-09" db="EMBL/GenBank/DDBJ databases">
        <title>Bird 10,000 Genomes (B10K) Project - Family phase.</title>
        <authorList>
            <person name="Zhang G."/>
        </authorList>
    </citation>
    <scope>NUCLEOTIDE SEQUENCE [LARGE SCALE GENOMIC DNA]</scope>
    <source>
        <strain evidence="2">B10K-DU-001-72</strain>
        <tissue evidence="2">Muscle</tissue>
    </source>
</reference>
<evidence type="ECO:0000259" key="1">
    <source>
        <dbReference type="Pfam" id="PF14838"/>
    </source>
</evidence>
<dbReference type="GO" id="GO:0034472">
    <property type="term" value="P:snRNA 3'-end processing"/>
    <property type="evidence" value="ECO:0007669"/>
    <property type="project" value="TreeGrafter"/>
</dbReference>
<proteinExistence type="predicted"/>
<dbReference type="PANTHER" id="PTHR31697">
    <property type="entry name" value="INTEGRATOR COMPLEX SUBUNIT 5"/>
    <property type="match status" value="1"/>
</dbReference>
<organism evidence="2 3">
    <name type="scientific">Pachyramphus minor</name>
    <dbReference type="NCBI Taxonomy" id="369605"/>
    <lineage>
        <taxon>Eukaryota</taxon>
        <taxon>Metazoa</taxon>
        <taxon>Chordata</taxon>
        <taxon>Craniata</taxon>
        <taxon>Vertebrata</taxon>
        <taxon>Euteleostomi</taxon>
        <taxon>Archelosauria</taxon>
        <taxon>Archosauria</taxon>
        <taxon>Dinosauria</taxon>
        <taxon>Saurischia</taxon>
        <taxon>Theropoda</taxon>
        <taxon>Coelurosauria</taxon>
        <taxon>Aves</taxon>
        <taxon>Neognathae</taxon>
        <taxon>Neoaves</taxon>
        <taxon>Telluraves</taxon>
        <taxon>Australaves</taxon>
        <taxon>Passeriformes</taxon>
        <taxon>Tyrannidae</taxon>
        <taxon>Pachyramphus</taxon>
    </lineage>
</organism>
<dbReference type="InterPro" id="IPR029444">
    <property type="entry name" value="INTS5_C"/>
</dbReference>
<feature type="non-terminal residue" evidence="2">
    <location>
        <position position="80"/>
    </location>
</feature>
<protein>
    <submittedName>
        <fullName evidence="2">INT5 protein</fullName>
    </submittedName>
</protein>